<organism evidence="2 3">
    <name type="scientific">Methanosarcina barkeri 227</name>
    <dbReference type="NCBI Taxonomy" id="1434106"/>
    <lineage>
        <taxon>Archaea</taxon>
        <taxon>Methanobacteriati</taxon>
        <taxon>Methanobacteriota</taxon>
        <taxon>Stenosarchaea group</taxon>
        <taxon>Methanomicrobia</taxon>
        <taxon>Methanosarcinales</taxon>
        <taxon>Methanosarcinaceae</taxon>
        <taxon>Methanosarcina</taxon>
    </lineage>
</organism>
<dbReference type="InterPro" id="IPR056920">
    <property type="entry name" value="PRTase-CE"/>
</dbReference>
<dbReference type="GeneID" id="24845252"/>
<reference evidence="2 3" key="1">
    <citation type="submission" date="2014-07" db="EMBL/GenBank/DDBJ databases">
        <title>Methanogenic archaea and the global carbon cycle.</title>
        <authorList>
            <person name="Henriksen J.R."/>
            <person name="Luke J."/>
            <person name="Reinhart S."/>
            <person name="Benedict M.N."/>
            <person name="Youngblut N.D."/>
            <person name="Metcalf M.E."/>
            <person name="Whitaker R.J."/>
            <person name="Metcalf W.W."/>
        </authorList>
    </citation>
    <scope>NUCLEOTIDE SEQUENCE [LARGE SCALE GENOMIC DNA]</scope>
    <source>
        <strain evidence="2 3">227</strain>
    </source>
</reference>
<name>A0A0E3LPQ7_METBA</name>
<feature type="domain" description="PRTase-CE" evidence="1">
    <location>
        <begin position="545"/>
        <end position="779"/>
    </location>
</feature>
<evidence type="ECO:0000313" key="2">
    <source>
        <dbReference type="EMBL" id="AKB56941.1"/>
    </source>
</evidence>
<gene>
    <name evidence="2" type="ORF">MSBR2_0425</name>
</gene>
<protein>
    <recommendedName>
        <fullName evidence="1">PRTase-CE domain-containing protein</fullName>
    </recommendedName>
</protein>
<dbReference type="Pfam" id="PF24390">
    <property type="entry name" value="PRTase-CE"/>
    <property type="match status" value="1"/>
</dbReference>
<dbReference type="HOGENOM" id="CLU_358885_0_0_2"/>
<dbReference type="KEGG" id="mbar:MSBR2_0425"/>
<sequence length="780" mass="91149">MTEKDEKSINSNEKISSSVFKVEDKILCSSKLDDDIYTALSSLSSLQASLNNMSKNLNSELVTGFLSVSTNPLKGLKASLNIPSQIAKPQNLRLYSPHPNVSSSQKTDKKIDLEDILKISRKHKKIFLFDFFDLNQQEAINDFSRSISGKDLVHINDNKSKEVMQLSINHILLNTDLPKNVSSICVHFGYFFGYHFSLIFECDLNVEDLYEKFSKNDTDSLIECFQLFEDLQVQIEESLPEQFHGFFYKNELRFEKPNLKLLSIYVYDIHDYKFIFDIEYNEKSMAPIDRPTLKQKVEFFVNFSLNQEDKYSEKVEFNALSLLRIEPKKLFTLIGDKLICSKSNNYFEDFLGQLPSNFVILEFKDDELLNFIFQLVPLYYLLTIFEKVLIDLSKVKIPEIKISELPHLDEEILKVKKAEVLKTKIILDEIVRDLFLYLRAFDYFSSNDFRFSNEVSRDRISFKGQKWDNDSISKFLSDLIIYKKKEIVNKQTHLEKRISEIDELIQNELSIIKNKPKVNSLLNEIETELILRIKRWEGLIPQDKIENWLLNFDTKEERLIALKLLDKLTYVSNKNLKQLIDSSNNLLHSKINLDTSQNCFFSCVGDITSGSTHLAKHFQEESRIKEKLFKKTEEIELLIEKNGKIDKLILIDDFIGSGNTYIKWYKKNIQLIKNCSEVILIVLIALKKGINKIEQKTNTKVLCKYILDESNQVIDGTLFDCEERQEINRLVNKYSYLINSDFVYGYDNCQLLLAFEDNIPNNSIGILWWSTNWTPLFERK</sequence>
<dbReference type="EMBL" id="CP009530">
    <property type="protein sequence ID" value="AKB56941.1"/>
    <property type="molecule type" value="Genomic_DNA"/>
</dbReference>
<evidence type="ECO:0000259" key="1">
    <source>
        <dbReference type="Pfam" id="PF24390"/>
    </source>
</evidence>
<dbReference type="PATRIC" id="fig|1434106.5.peg.513"/>
<accession>A0A0E3LPQ7</accession>
<proteinExistence type="predicted"/>
<dbReference type="Proteomes" id="UP000033079">
    <property type="component" value="Chromosome"/>
</dbReference>
<evidence type="ECO:0000313" key="3">
    <source>
        <dbReference type="Proteomes" id="UP000033079"/>
    </source>
</evidence>
<dbReference type="RefSeq" id="WP_048117073.1">
    <property type="nucleotide sequence ID" value="NZ_CP009530.1"/>
</dbReference>
<dbReference type="AlphaFoldDB" id="A0A0E3LPQ7"/>